<evidence type="ECO:0000259" key="4">
    <source>
        <dbReference type="Pfam" id="PF14689"/>
    </source>
</evidence>
<sequence length="178" mass="20574">MNEKDVIQLLQYQRHEIMNELQIIQGYLSMGNSKKVKDKIETWMESFHKERKLFSLQAPLFTLWMIQFNDTYQNVRLTYNIHTKNKNLQASDRLLVDACEKIIDSIVGTGDALELYQAHIQLNETTSSSVKVEISIEGRFISIKQFEASLQNLGQNCPINVRKNENGITCSLTISCDR</sequence>
<evidence type="ECO:0000256" key="2">
    <source>
        <dbReference type="ARBA" id="ARBA00022679"/>
    </source>
</evidence>
<comment type="caution">
    <text evidence="5">The sequence shown here is derived from an EMBL/GenBank/DDBJ whole genome shotgun (WGS) entry which is preliminary data.</text>
</comment>
<proteinExistence type="predicted"/>
<dbReference type="Pfam" id="PF14689">
    <property type="entry name" value="SPOB_a"/>
    <property type="match status" value="1"/>
</dbReference>
<evidence type="ECO:0000256" key="1">
    <source>
        <dbReference type="ARBA" id="ARBA00022553"/>
    </source>
</evidence>
<dbReference type="EC" id="2.7.-.-" evidence="5"/>
<dbReference type="Proteomes" id="UP001519294">
    <property type="component" value="Unassembled WGS sequence"/>
</dbReference>
<keyword evidence="2 5" id="KW-0808">Transferase</keyword>
<feature type="domain" description="SpoOB alpha-helical" evidence="4">
    <location>
        <begin position="3"/>
        <end position="55"/>
    </location>
</feature>
<organism evidence="5 6">
    <name type="scientific">Virgibacillus alimentarius</name>
    <dbReference type="NCBI Taxonomy" id="698769"/>
    <lineage>
        <taxon>Bacteria</taxon>
        <taxon>Bacillati</taxon>
        <taxon>Bacillota</taxon>
        <taxon>Bacilli</taxon>
        <taxon>Bacillales</taxon>
        <taxon>Bacillaceae</taxon>
        <taxon>Virgibacillus</taxon>
    </lineage>
</organism>
<keyword evidence="1" id="KW-0597">Phosphoprotein</keyword>
<dbReference type="GO" id="GO:0016740">
    <property type="term" value="F:transferase activity"/>
    <property type="evidence" value="ECO:0007669"/>
    <property type="project" value="UniProtKB-KW"/>
</dbReference>
<evidence type="ECO:0000256" key="3">
    <source>
        <dbReference type="ARBA" id="ARBA00022777"/>
    </source>
</evidence>
<dbReference type="InterPro" id="IPR039506">
    <property type="entry name" value="SPOB_a"/>
</dbReference>
<dbReference type="InterPro" id="IPR016120">
    <property type="entry name" value="Sig_transdc_His_kin_SpoOB"/>
</dbReference>
<evidence type="ECO:0000313" key="5">
    <source>
        <dbReference type="EMBL" id="MBP2256632.1"/>
    </source>
</evidence>
<keyword evidence="3" id="KW-0418">Kinase</keyword>
<reference evidence="5 6" key="1">
    <citation type="submission" date="2021-03" db="EMBL/GenBank/DDBJ databases">
        <title>Genomic Encyclopedia of Type Strains, Phase IV (KMG-IV): sequencing the most valuable type-strain genomes for metagenomic binning, comparative biology and taxonomic classification.</title>
        <authorList>
            <person name="Goeker M."/>
        </authorList>
    </citation>
    <scope>NUCLEOTIDE SEQUENCE [LARGE SCALE GENOMIC DNA]</scope>
    <source>
        <strain evidence="5 6">DSM 25790</strain>
    </source>
</reference>
<keyword evidence="6" id="KW-1185">Reference proteome</keyword>
<gene>
    <name evidence="5" type="ORF">J2Z81_000565</name>
</gene>
<protein>
    <submittedName>
        <fullName evidence="5">Stage 0 sporulation protein B (Sporulation initiation phosphotransferase)</fullName>
        <ecNumber evidence="5">2.7.-.-</ecNumber>
    </submittedName>
</protein>
<dbReference type="Gene3D" id="3.30.565.30">
    <property type="entry name" value="Sporulation initiation phosphotransferase B (SpoOB), C-terminal domain"/>
    <property type="match status" value="1"/>
</dbReference>
<name>A0ABS4S558_9BACI</name>
<dbReference type="EMBL" id="JAGIKX010000002">
    <property type="protein sequence ID" value="MBP2256632.1"/>
    <property type="molecule type" value="Genomic_DNA"/>
</dbReference>
<evidence type="ECO:0000313" key="6">
    <source>
        <dbReference type="Proteomes" id="UP001519294"/>
    </source>
</evidence>
<dbReference type="SUPFAM" id="SSF55890">
    <property type="entry name" value="Sporulation response regulatory protein Spo0B"/>
    <property type="match status" value="1"/>
</dbReference>
<dbReference type="InterPro" id="IPR037100">
    <property type="entry name" value="Spo0B_C_sf"/>
</dbReference>
<accession>A0ABS4S558</accession>
<dbReference type="RefSeq" id="WP_029269705.1">
    <property type="nucleotide sequence ID" value="NZ_JAGIKX010000002.1"/>
</dbReference>
<dbReference type="Gene3D" id="1.10.287.130">
    <property type="match status" value="1"/>
</dbReference>